<name>Q8FRK0_COREF</name>
<dbReference type="EMBL" id="BA000035">
    <property type="protein sequence ID" value="BAC17571.1"/>
    <property type="molecule type" value="Genomic_DNA"/>
</dbReference>
<organism evidence="2 3">
    <name type="scientific">Corynebacterium efficiens (strain DSM 44549 / YS-314 / AJ 12310 / JCM 11189 / NBRC 100395)</name>
    <dbReference type="NCBI Taxonomy" id="196164"/>
    <lineage>
        <taxon>Bacteria</taxon>
        <taxon>Bacillati</taxon>
        <taxon>Actinomycetota</taxon>
        <taxon>Actinomycetes</taxon>
        <taxon>Mycobacteriales</taxon>
        <taxon>Corynebacteriaceae</taxon>
        <taxon>Corynebacterium</taxon>
    </lineage>
</organism>
<evidence type="ECO:0000313" key="3">
    <source>
        <dbReference type="Proteomes" id="UP000001409"/>
    </source>
</evidence>
<sequence length="151" mass="16727">MTIQTSTKGLDFVSVSQFRRCSRPGCGKPAVATLTYAYSESTAVVGPLAPAAEPHSWDLCEHHAERITAPLGWEMLRVNDIFPEDDEDLTALAEAVREAGRNASGLVSSEEEVGENHPVNRSARRAEYRAHRRGHLYVVPDPEDWQDPEKS</sequence>
<dbReference type="InterPro" id="IPR021888">
    <property type="entry name" value="DUF3499"/>
</dbReference>
<reference evidence="2 3" key="1">
    <citation type="journal article" date="2003" name="Genome Res.">
        <title>Comparative complete genome sequence analysis of the amino acid replacements responsible for the thermostability of Corynebacterium efficiens.</title>
        <authorList>
            <person name="Nishio Y."/>
            <person name="Nakamura Y."/>
            <person name="Kawarabayasi Y."/>
            <person name="Usuda Y."/>
            <person name="Kimura E."/>
            <person name="Sugimoto S."/>
            <person name="Matsui K."/>
            <person name="Yamagishi A."/>
            <person name="Kikuchi H."/>
            <person name="Ikeo K."/>
            <person name="Gojobori T."/>
        </authorList>
    </citation>
    <scope>NUCLEOTIDE SEQUENCE [LARGE SCALE GENOMIC DNA]</scope>
    <source>
        <strain evidence="3">DSM 44549 / YS-314 / AJ 12310 / JCM 11189 / NBRC 100395</strain>
    </source>
</reference>
<accession>C8NLU2</accession>
<feature type="region of interest" description="Disordered" evidence="1">
    <location>
        <begin position="103"/>
        <end position="123"/>
    </location>
</feature>
<keyword evidence="3" id="KW-1185">Reference proteome</keyword>
<dbReference type="STRING" id="196164.gene:10741163"/>
<dbReference type="Pfam" id="PF12005">
    <property type="entry name" value="DUF3499"/>
    <property type="match status" value="1"/>
</dbReference>
<dbReference type="KEGG" id="cef:CE0761"/>
<dbReference type="Proteomes" id="UP000001409">
    <property type="component" value="Chromosome"/>
</dbReference>
<protein>
    <recommendedName>
        <fullName evidence="4">DUF3499 domain-containing protein</fullName>
    </recommendedName>
</protein>
<dbReference type="HOGENOM" id="CLU_095649_0_1_11"/>
<evidence type="ECO:0000313" key="2">
    <source>
        <dbReference type="EMBL" id="BAC17571.1"/>
    </source>
</evidence>
<dbReference type="AlphaFoldDB" id="Q8FRK0"/>
<dbReference type="eggNOG" id="ENOG5032RR4">
    <property type="taxonomic scope" value="Bacteria"/>
</dbReference>
<evidence type="ECO:0000256" key="1">
    <source>
        <dbReference type="SAM" id="MobiDB-lite"/>
    </source>
</evidence>
<accession>Q8FRK0</accession>
<proteinExistence type="predicted"/>
<evidence type="ECO:0008006" key="4">
    <source>
        <dbReference type="Google" id="ProtNLM"/>
    </source>
</evidence>